<sequence length="294" mass="33235">MVRDLVSDIKLLSRSNLHVKDTKRVNDLLNKIVEGGFKQLQVVSDFDQTITKQHENGKKHLSSFGIFRCCPSLPKEHVELTDALANKYKPIECDLSMSIEERKRHMDEWYAATEESLRGIVISPEEISEIAEKYGPCLRDGSKKIFQLLEEKEVPVLVFSAGLGDTVVALLTHNGIYRSNVKVVSNFLNFGEQNVVQGFRGKLIHIYSKNEHALEGTDYFEVISKRNNVILLGDSIGDAGMADGLPDTNAVLKIGFLYYEMAEKKLSDYLNYFDIVLEDDQTMDVLTSILELLK</sequence>
<keyword evidence="5 9" id="KW-0547">Nucleotide-binding</keyword>
<evidence type="ECO:0000313" key="10">
    <source>
        <dbReference type="EMBL" id="KAK9876559.1"/>
    </source>
</evidence>
<comment type="similarity">
    <text evidence="2 9">Belongs to the pyrimidine 5'-nucleotidase family.</text>
</comment>
<dbReference type="Gene3D" id="1.10.150.340">
    <property type="entry name" value="Pyrimidine 5'-nucleotidase (UMPH-1), N-terminal domain"/>
    <property type="match status" value="1"/>
</dbReference>
<dbReference type="InterPro" id="IPR008265">
    <property type="entry name" value="Lipase_GDSL_AS"/>
</dbReference>
<evidence type="ECO:0000256" key="5">
    <source>
        <dbReference type="ARBA" id="ARBA00022741"/>
    </source>
</evidence>
<dbReference type="InterPro" id="IPR006434">
    <property type="entry name" value="Pyrimidine_nucleotidase_eu"/>
</dbReference>
<evidence type="ECO:0000256" key="1">
    <source>
        <dbReference type="ARBA" id="ARBA00000815"/>
    </source>
</evidence>
<dbReference type="SFLD" id="SFLDG01128">
    <property type="entry name" value="C1.4:_5'-Nucleotidase_Like"/>
    <property type="match status" value="1"/>
</dbReference>
<keyword evidence="7" id="KW-0460">Magnesium</keyword>
<keyword evidence="9" id="KW-0963">Cytoplasm</keyword>
<dbReference type="NCBIfam" id="TIGR01544">
    <property type="entry name" value="HAD-SF-IE"/>
    <property type="match status" value="1"/>
</dbReference>
<comment type="subcellular location">
    <subcellularLocation>
        <location evidence="9">Cytoplasm</location>
    </subcellularLocation>
</comment>
<dbReference type="SFLD" id="SFLDS00003">
    <property type="entry name" value="Haloacid_Dehalogenase"/>
    <property type="match status" value="1"/>
</dbReference>
<evidence type="ECO:0000256" key="4">
    <source>
        <dbReference type="ARBA" id="ARBA00022723"/>
    </source>
</evidence>
<dbReference type="EC" id="3.1.3.5" evidence="3 9"/>
<dbReference type="InterPro" id="IPR023214">
    <property type="entry name" value="HAD_sf"/>
</dbReference>
<dbReference type="GO" id="GO:0009117">
    <property type="term" value="P:nucleotide metabolic process"/>
    <property type="evidence" value="ECO:0007669"/>
    <property type="project" value="UniProtKB-KW"/>
</dbReference>
<dbReference type="GO" id="GO:0005737">
    <property type="term" value="C:cytoplasm"/>
    <property type="evidence" value="ECO:0007669"/>
    <property type="project" value="UniProtKB-SubCell"/>
</dbReference>
<dbReference type="PANTHER" id="PTHR13045:SF0">
    <property type="entry name" value="7-METHYLGUANOSINE PHOSPHATE-SPECIFIC 5'-NUCLEOTIDASE"/>
    <property type="match status" value="1"/>
</dbReference>
<comment type="catalytic activity">
    <reaction evidence="1 9">
        <text>a ribonucleoside 5'-phosphate + H2O = a ribonucleoside + phosphate</text>
        <dbReference type="Rhea" id="RHEA:12484"/>
        <dbReference type="ChEBI" id="CHEBI:15377"/>
        <dbReference type="ChEBI" id="CHEBI:18254"/>
        <dbReference type="ChEBI" id="CHEBI:43474"/>
        <dbReference type="ChEBI" id="CHEBI:58043"/>
        <dbReference type="EC" id="3.1.3.5"/>
    </reaction>
</comment>
<keyword evidence="11" id="KW-1185">Reference proteome</keyword>
<evidence type="ECO:0000256" key="9">
    <source>
        <dbReference type="RuleBase" id="RU361276"/>
    </source>
</evidence>
<dbReference type="SUPFAM" id="SSF56784">
    <property type="entry name" value="HAD-like"/>
    <property type="match status" value="1"/>
</dbReference>
<evidence type="ECO:0000313" key="11">
    <source>
        <dbReference type="Proteomes" id="UP001431783"/>
    </source>
</evidence>
<dbReference type="EMBL" id="JARQZJ010000037">
    <property type="protein sequence ID" value="KAK9876559.1"/>
    <property type="molecule type" value="Genomic_DNA"/>
</dbReference>
<evidence type="ECO:0000256" key="7">
    <source>
        <dbReference type="ARBA" id="ARBA00022842"/>
    </source>
</evidence>
<evidence type="ECO:0000256" key="2">
    <source>
        <dbReference type="ARBA" id="ARBA00008389"/>
    </source>
</evidence>
<comment type="caution">
    <text evidence="10">The sequence shown here is derived from an EMBL/GenBank/DDBJ whole genome shotgun (WGS) entry which is preliminary data.</text>
</comment>
<dbReference type="GO" id="GO:0000287">
    <property type="term" value="F:magnesium ion binding"/>
    <property type="evidence" value="ECO:0007669"/>
    <property type="project" value="InterPro"/>
</dbReference>
<keyword evidence="4" id="KW-0479">Metal-binding</keyword>
<dbReference type="Pfam" id="PF05822">
    <property type="entry name" value="UMPH-1"/>
    <property type="match status" value="1"/>
</dbReference>
<keyword evidence="6 9" id="KW-0378">Hydrolase</keyword>
<dbReference type="GO" id="GO:0000166">
    <property type="term" value="F:nucleotide binding"/>
    <property type="evidence" value="ECO:0007669"/>
    <property type="project" value="UniProtKB-KW"/>
</dbReference>
<dbReference type="InterPro" id="IPR036412">
    <property type="entry name" value="HAD-like_sf"/>
</dbReference>
<organism evidence="10 11">
    <name type="scientific">Henosepilachna vigintioctopunctata</name>
    <dbReference type="NCBI Taxonomy" id="420089"/>
    <lineage>
        <taxon>Eukaryota</taxon>
        <taxon>Metazoa</taxon>
        <taxon>Ecdysozoa</taxon>
        <taxon>Arthropoda</taxon>
        <taxon>Hexapoda</taxon>
        <taxon>Insecta</taxon>
        <taxon>Pterygota</taxon>
        <taxon>Neoptera</taxon>
        <taxon>Endopterygota</taxon>
        <taxon>Coleoptera</taxon>
        <taxon>Polyphaga</taxon>
        <taxon>Cucujiformia</taxon>
        <taxon>Coccinelloidea</taxon>
        <taxon>Coccinellidae</taxon>
        <taxon>Epilachninae</taxon>
        <taxon>Epilachnini</taxon>
        <taxon>Henosepilachna</taxon>
    </lineage>
</organism>
<name>A0AAW1U0Z3_9CUCU</name>
<protein>
    <recommendedName>
        <fullName evidence="3 9">5'-nucleotidase</fullName>
        <ecNumber evidence="3 9">3.1.3.5</ecNumber>
    </recommendedName>
</protein>
<gene>
    <name evidence="10" type="ORF">WA026_013935</name>
</gene>
<keyword evidence="8 9" id="KW-0546">Nucleotide metabolism</keyword>
<accession>A0AAW1U0Z3</accession>
<dbReference type="GO" id="GO:0006629">
    <property type="term" value="P:lipid metabolic process"/>
    <property type="evidence" value="ECO:0007669"/>
    <property type="project" value="InterPro"/>
</dbReference>
<reference evidence="10 11" key="1">
    <citation type="submission" date="2023-03" db="EMBL/GenBank/DDBJ databases">
        <title>Genome insight into feeding habits of ladybird beetles.</title>
        <authorList>
            <person name="Li H.-S."/>
            <person name="Huang Y.-H."/>
            <person name="Pang H."/>
        </authorList>
    </citation>
    <scope>NUCLEOTIDE SEQUENCE [LARGE SCALE GENOMIC DNA]</scope>
    <source>
        <strain evidence="10">SYSU_2023b</strain>
        <tissue evidence="10">Whole body</tissue>
    </source>
</reference>
<dbReference type="PANTHER" id="PTHR13045">
    <property type="entry name" value="5'-NUCLEOTIDASE"/>
    <property type="match status" value="1"/>
</dbReference>
<dbReference type="PROSITE" id="PS01098">
    <property type="entry name" value="LIPASE_GDSL_SER"/>
    <property type="match status" value="1"/>
</dbReference>
<proteinExistence type="inferred from homology"/>
<dbReference type="GO" id="GO:0016298">
    <property type="term" value="F:lipase activity"/>
    <property type="evidence" value="ECO:0007669"/>
    <property type="project" value="InterPro"/>
</dbReference>
<evidence type="ECO:0000256" key="8">
    <source>
        <dbReference type="ARBA" id="ARBA00023080"/>
    </source>
</evidence>
<evidence type="ECO:0000256" key="3">
    <source>
        <dbReference type="ARBA" id="ARBA00012643"/>
    </source>
</evidence>
<dbReference type="Gene3D" id="3.40.50.1000">
    <property type="entry name" value="HAD superfamily/HAD-like"/>
    <property type="match status" value="1"/>
</dbReference>
<dbReference type="Proteomes" id="UP001431783">
    <property type="component" value="Unassembled WGS sequence"/>
</dbReference>
<evidence type="ECO:0000256" key="6">
    <source>
        <dbReference type="ARBA" id="ARBA00022801"/>
    </source>
</evidence>
<dbReference type="AlphaFoldDB" id="A0AAW1U0Z3"/>
<dbReference type="GO" id="GO:0008253">
    <property type="term" value="F:5'-nucleotidase activity"/>
    <property type="evidence" value="ECO:0007669"/>
    <property type="project" value="UniProtKB-EC"/>
</dbReference>